<protein>
    <submittedName>
        <fullName evidence="1">Uncharacterized protein</fullName>
    </submittedName>
</protein>
<evidence type="ECO:0000313" key="2">
    <source>
        <dbReference type="Proteomes" id="UP001283361"/>
    </source>
</evidence>
<evidence type="ECO:0000313" key="1">
    <source>
        <dbReference type="EMBL" id="KAK3765822.1"/>
    </source>
</evidence>
<proteinExistence type="predicted"/>
<dbReference type="EMBL" id="JAWDGP010004277">
    <property type="protein sequence ID" value="KAK3765822.1"/>
    <property type="molecule type" value="Genomic_DNA"/>
</dbReference>
<keyword evidence="2" id="KW-1185">Reference proteome</keyword>
<organism evidence="1 2">
    <name type="scientific">Elysia crispata</name>
    <name type="common">lettuce slug</name>
    <dbReference type="NCBI Taxonomy" id="231223"/>
    <lineage>
        <taxon>Eukaryota</taxon>
        <taxon>Metazoa</taxon>
        <taxon>Spiralia</taxon>
        <taxon>Lophotrochozoa</taxon>
        <taxon>Mollusca</taxon>
        <taxon>Gastropoda</taxon>
        <taxon>Heterobranchia</taxon>
        <taxon>Euthyneura</taxon>
        <taxon>Panpulmonata</taxon>
        <taxon>Sacoglossa</taxon>
        <taxon>Placobranchoidea</taxon>
        <taxon>Plakobranchidae</taxon>
        <taxon>Elysia</taxon>
    </lineage>
</organism>
<name>A0AAE0ZCB7_9GAST</name>
<accession>A0AAE0ZCB7</accession>
<sequence>MSHLNIANFNSVFHCVKRFYRANKTHSYLYKRCELNTNHLVQRRGESSRLALSLNISGLTCSSENWVVKTSPQLCPKICGGEKSI</sequence>
<reference evidence="1" key="1">
    <citation type="journal article" date="2023" name="G3 (Bethesda)">
        <title>A reference genome for the long-term kleptoplast-retaining sea slug Elysia crispata morphotype clarki.</title>
        <authorList>
            <person name="Eastman K.E."/>
            <person name="Pendleton A.L."/>
            <person name="Shaikh M.A."/>
            <person name="Suttiyut T."/>
            <person name="Ogas R."/>
            <person name="Tomko P."/>
            <person name="Gavelis G."/>
            <person name="Widhalm J.R."/>
            <person name="Wisecaver J.H."/>
        </authorList>
    </citation>
    <scope>NUCLEOTIDE SEQUENCE</scope>
    <source>
        <strain evidence="1">ECLA1</strain>
    </source>
</reference>
<dbReference type="Proteomes" id="UP001283361">
    <property type="component" value="Unassembled WGS sequence"/>
</dbReference>
<dbReference type="AlphaFoldDB" id="A0AAE0ZCB7"/>
<gene>
    <name evidence="1" type="ORF">RRG08_026292</name>
</gene>
<comment type="caution">
    <text evidence="1">The sequence shown here is derived from an EMBL/GenBank/DDBJ whole genome shotgun (WGS) entry which is preliminary data.</text>
</comment>